<gene>
    <name evidence="2" type="ORF">H7344_18635</name>
</gene>
<keyword evidence="3" id="KW-1185">Reference proteome</keyword>
<organism evidence="2 3">
    <name type="scientific">Nocardioides deserti</name>
    <dbReference type="NCBI Taxonomy" id="1588644"/>
    <lineage>
        <taxon>Bacteria</taxon>
        <taxon>Bacillati</taxon>
        <taxon>Actinomycetota</taxon>
        <taxon>Actinomycetes</taxon>
        <taxon>Propionibacteriales</taxon>
        <taxon>Nocardioidaceae</taxon>
        <taxon>Nocardioides</taxon>
    </lineage>
</organism>
<dbReference type="PANTHER" id="PTHR46401">
    <property type="entry name" value="GLYCOSYLTRANSFERASE WBBK-RELATED"/>
    <property type="match status" value="1"/>
</dbReference>
<dbReference type="RefSeq" id="WP_186347488.1">
    <property type="nucleotide sequence ID" value="NZ_BMMR01000008.1"/>
</dbReference>
<sequence>MDRPFELLEAYRYCDRRGIPLVVSAIHHDREKVRRMRSGDDRLWSNLPPSIFDFASFGLQVAREPLSFRSRAATASRGFVNLLALRRRVSEALDQSHVIALSEAERGSLVRDFSYQARTLSIIRNGFDGAPSYSNAVRDIQMICVGRIEQRKRQLELLHTADKLGLGVTFVGSPNPNQRPYTDRFASLVAKSRFSTWTGAVTGDEVAAMLRRSVCSINASWVEVQSLVDIEAVSAGCWVGCTEDGGSSAELLGAPVRRFGAGDLEGVLRWAASQSPPAPPGNIVPSWDDVARDLIALYQGL</sequence>
<reference evidence="2 3" key="1">
    <citation type="submission" date="2020-08" db="EMBL/GenBank/DDBJ databases">
        <title>novel species in genus Nocardioides.</title>
        <authorList>
            <person name="Zhang G."/>
        </authorList>
    </citation>
    <scope>NUCLEOTIDE SEQUENCE [LARGE SCALE GENOMIC DNA]</scope>
    <source>
        <strain evidence="2 3">SC8A-24</strain>
    </source>
</reference>
<dbReference type="Proteomes" id="UP000604001">
    <property type="component" value="Unassembled WGS sequence"/>
</dbReference>
<dbReference type="SUPFAM" id="SSF53756">
    <property type="entry name" value="UDP-Glycosyltransferase/glycogen phosphorylase"/>
    <property type="match status" value="1"/>
</dbReference>
<evidence type="ECO:0008006" key="4">
    <source>
        <dbReference type="Google" id="ProtNLM"/>
    </source>
</evidence>
<evidence type="ECO:0000256" key="1">
    <source>
        <dbReference type="ARBA" id="ARBA00022679"/>
    </source>
</evidence>
<keyword evidence="1" id="KW-0808">Transferase</keyword>
<proteinExistence type="predicted"/>
<dbReference type="EMBL" id="JACMYC010000019">
    <property type="protein sequence ID" value="MBC2962311.1"/>
    <property type="molecule type" value="Genomic_DNA"/>
</dbReference>
<evidence type="ECO:0000313" key="2">
    <source>
        <dbReference type="EMBL" id="MBC2962311.1"/>
    </source>
</evidence>
<comment type="caution">
    <text evidence="2">The sequence shown here is derived from an EMBL/GenBank/DDBJ whole genome shotgun (WGS) entry which is preliminary data.</text>
</comment>
<dbReference type="Gene3D" id="3.40.50.2000">
    <property type="entry name" value="Glycogen Phosphorylase B"/>
    <property type="match status" value="1"/>
</dbReference>
<accession>A0ABR6UCY0</accession>
<name>A0ABR6UCY0_9ACTN</name>
<dbReference type="PANTHER" id="PTHR46401:SF2">
    <property type="entry name" value="GLYCOSYLTRANSFERASE WBBK-RELATED"/>
    <property type="match status" value="1"/>
</dbReference>
<protein>
    <recommendedName>
        <fullName evidence="4">Glycosyltransferase</fullName>
    </recommendedName>
</protein>
<evidence type="ECO:0000313" key="3">
    <source>
        <dbReference type="Proteomes" id="UP000604001"/>
    </source>
</evidence>